<evidence type="ECO:0000313" key="2">
    <source>
        <dbReference type="WBParaSite" id="JU765_v2.g12133.t2"/>
    </source>
</evidence>
<dbReference type="WBParaSite" id="JU765_v2.g12133.t2">
    <property type="protein sequence ID" value="JU765_v2.g12133.t2"/>
    <property type="gene ID" value="JU765_v2.g12133"/>
</dbReference>
<sequence length="498" mass="55601">MRLSLAVAISCFTAIAYAINDKELTGDEKHGTDEPRYWQAILGDICQLPGFPRATGDPQRYVECVKQNLDSGDRKDLGIWLLRECLPGYEFVASARRCKTTRSILRQQQLCDGPTANNYQFCPDERNAEFTIQEIRQAPRQCTCPNGENNCVCPTPEILEPVMVPRNSKLVRRSPQSTQNLPNCPCPPSNTNCVCLNVSVDLNGAMTQTPQVYRDSCCQQQQQPPCMCNDQPQPQQNPAPMSSSTQPPQHYPVQQQPVTLKPSPVQSSSCVCPPGTQCVCNDQPQPHQTQPQQQPQPSIVQPQSCPLVQGGVQNARYQGICSWMVDPLATDPESRTHFLQCQPAPNNLFCGRWQRMPCAPATVFDANAQVCVWDSQNGQPGNLPTPAPYVATQPQRDSQCSCTGGANPFAKSDNHLQLNHKETKVPTKIARPSIFKVVKALLVWFAAITHNENRFKLYFFTQMGQIHGSIVKQRTFPDPSVYSMTKSLFHNYYCQTDK</sequence>
<reference evidence="2" key="1">
    <citation type="submission" date="2022-11" db="UniProtKB">
        <authorList>
            <consortium name="WormBaseParasite"/>
        </authorList>
    </citation>
    <scope>IDENTIFICATION</scope>
</reference>
<evidence type="ECO:0000313" key="1">
    <source>
        <dbReference type="Proteomes" id="UP000887576"/>
    </source>
</evidence>
<dbReference type="Proteomes" id="UP000887576">
    <property type="component" value="Unplaced"/>
</dbReference>
<protein>
    <submittedName>
        <fullName evidence="2">Chitin-binding type-2 domain-containing protein</fullName>
    </submittedName>
</protein>
<name>A0AC34Q1T8_9BILA</name>
<proteinExistence type="predicted"/>
<organism evidence="1 2">
    <name type="scientific">Panagrolaimus sp. JU765</name>
    <dbReference type="NCBI Taxonomy" id="591449"/>
    <lineage>
        <taxon>Eukaryota</taxon>
        <taxon>Metazoa</taxon>
        <taxon>Ecdysozoa</taxon>
        <taxon>Nematoda</taxon>
        <taxon>Chromadorea</taxon>
        <taxon>Rhabditida</taxon>
        <taxon>Tylenchina</taxon>
        <taxon>Panagrolaimomorpha</taxon>
        <taxon>Panagrolaimoidea</taxon>
        <taxon>Panagrolaimidae</taxon>
        <taxon>Panagrolaimus</taxon>
    </lineage>
</organism>
<accession>A0AC34Q1T8</accession>